<sequence>MNAQLLTAYRGEIYGIAFFSYFAKNYADKSRQTLWQTLIEVETLTANLLEPHLRTAFIPFKRDDVEMQAKGIVDAEKWIAMPWDELTETLTDWVEPYEVKYREWAMESENNQDAYALIADHETAIFDCWKAFKDGEDGEKFLRIFIQQYSA</sequence>
<name>A0A135I5V9_9GAMM</name>
<accession>A0A135I5V9</accession>
<dbReference type="RefSeq" id="WP_067418863.1">
    <property type="nucleotide sequence ID" value="NZ_LNTY01000049.1"/>
</dbReference>
<dbReference type="OrthoDB" id="5827825at2"/>
<proteinExistence type="predicted"/>
<gene>
    <name evidence="1" type="ORF">ATN88_16390</name>
</gene>
<protein>
    <submittedName>
        <fullName evidence="1">Uncharacterized protein</fullName>
    </submittedName>
</protein>
<dbReference type="AlphaFoldDB" id="A0A135I5V9"/>
<evidence type="ECO:0000313" key="1">
    <source>
        <dbReference type="EMBL" id="KXF80846.1"/>
    </source>
</evidence>
<dbReference type="Proteomes" id="UP000070529">
    <property type="component" value="Unassembled WGS sequence"/>
</dbReference>
<dbReference type="EMBL" id="LNTY01000049">
    <property type="protein sequence ID" value="KXF80846.1"/>
    <property type="molecule type" value="Genomic_DNA"/>
</dbReference>
<reference evidence="1 2" key="1">
    <citation type="submission" date="2015-11" db="EMBL/GenBank/DDBJ databases">
        <title>Genomic Taxonomy of the Vibrionaceae.</title>
        <authorList>
            <person name="Gomez-Gil B."/>
            <person name="Enciso-Ibarra J."/>
        </authorList>
    </citation>
    <scope>NUCLEOTIDE SEQUENCE [LARGE SCALE GENOMIC DNA]</scope>
    <source>
        <strain evidence="1 2">CAIM 912</strain>
    </source>
</reference>
<evidence type="ECO:0000313" key="2">
    <source>
        <dbReference type="Proteomes" id="UP000070529"/>
    </source>
</evidence>
<organism evidence="1 2">
    <name type="scientific">Enterovibrio coralii</name>
    <dbReference type="NCBI Taxonomy" id="294935"/>
    <lineage>
        <taxon>Bacteria</taxon>
        <taxon>Pseudomonadati</taxon>
        <taxon>Pseudomonadota</taxon>
        <taxon>Gammaproteobacteria</taxon>
        <taxon>Vibrionales</taxon>
        <taxon>Vibrionaceae</taxon>
        <taxon>Enterovibrio</taxon>
    </lineage>
</organism>
<comment type="caution">
    <text evidence="1">The sequence shown here is derived from an EMBL/GenBank/DDBJ whole genome shotgun (WGS) entry which is preliminary data.</text>
</comment>
<keyword evidence="2" id="KW-1185">Reference proteome</keyword>